<evidence type="ECO:0000313" key="2">
    <source>
        <dbReference type="Proteomes" id="UP000789702"/>
    </source>
</evidence>
<organism evidence="1 2">
    <name type="scientific">Dentiscutata heterogama</name>
    <dbReference type="NCBI Taxonomy" id="1316150"/>
    <lineage>
        <taxon>Eukaryota</taxon>
        <taxon>Fungi</taxon>
        <taxon>Fungi incertae sedis</taxon>
        <taxon>Mucoromycota</taxon>
        <taxon>Glomeromycotina</taxon>
        <taxon>Glomeromycetes</taxon>
        <taxon>Diversisporales</taxon>
        <taxon>Gigasporaceae</taxon>
        <taxon>Dentiscutata</taxon>
    </lineage>
</organism>
<dbReference type="Proteomes" id="UP000789702">
    <property type="component" value="Unassembled WGS sequence"/>
</dbReference>
<sequence length="81" mass="9307">MNPDSNKRHTAKSINATIIFWNEEIASFDDENEIKKQFLKADKTVNAPHKSDDMEDNGKYVSVNDLSFEISKSVWDTCKII</sequence>
<name>A0ACA9L3Y1_9GLOM</name>
<comment type="caution">
    <text evidence="1">The sequence shown here is derived from an EMBL/GenBank/DDBJ whole genome shotgun (WGS) entry which is preliminary data.</text>
</comment>
<accession>A0ACA9L3Y1</accession>
<dbReference type="EMBL" id="CAJVPU010002881">
    <property type="protein sequence ID" value="CAG8509405.1"/>
    <property type="molecule type" value="Genomic_DNA"/>
</dbReference>
<proteinExistence type="predicted"/>
<reference evidence="1" key="1">
    <citation type="submission" date="2021-06" db="EMBL/GenBank/DDBJ databases">
        <authorList>
            <person name="Kallberg Y."/>
            <person name="Tangrot J."/>
            <person name="Rosling A."/>
        </authorList>
    </citation>
    <scope>NUCLEOTIDE SEQUENCE</scope>
    <source>
        <strain evidence="1">IL203A</strain>
    </source>
</reference>
<keyword evidence="2" id="KW-1185">Reference proteome</keyword>
<protein>
    <submittedName>
        <fullName evidence="1">3119_t:CDS:1</fullName>
    </submittedName>
</protein>
<gene>
    <name evidence="1" type="ORF">DHETER_LOCUS3387</name>
</gene>
<evidence type="ECO:0000313" key="1">
    <source>
        <dbReference type="EMBL" id="CAG8509405.1"/>
    </source>
</evidence>